<name>A0A2B7X7Z0_POLH7</name>
<protein>
    <submittedName>
        <fullName evidence="1">Uncharacterized protein</fullName>
    </submittedName>
</protein>
<accession>A0A2B7X7Z0</accession>
<evidence type="ECO:0000313" key="2">
    <source>
        <dbReference type="Proteomes" id="UP000224634"/>
    </source>
</evidence>
<evidence type="ECO:0000313" key="1">
    <source>
        <dbReference type="EMBL" id="PGH04990.1"/>
    </source>
</evidence>
<reference evidence="1 2" key="1">
    <citation type="submission" date="2017-10" db="EMBL/GenBank/DDBJ databases">
        <title>Comparative genomics in systemic dimorphic fungi from Ajellomycetaceae.</title>
        <authorList>
            <person name="Munoz J.F."/>
            <person name="Mcewen J.G."/>
            <person name="Clay O.K."/>
            <person name="Cuomo C.A."/>
        </authorList>
    </citation>
    <scope>NUCLEOTIDE SEQUENCE [LARGE SCALE GENOMIC DNA]</scope>
    <source>
        <strain evidence="1 2">UAMH7299</strain>
    </source>
</reference>
<comment type="caution">
    <text evidence="1">The sequence shown here is derived from an EMBL/GenBank/DDBJ whole genome shotgun (WGS) entry which is preliminary data.</text>
</comment>
<sequence>MWQDFVLESGKLRATSQGELIPYSQIPPRSPWNEPMTAASSFVFCLEVPDARYDLSFYGAFLKDVPMRIGTDGTLAVASAFTMAHPSLRTGYQSPEMLSRHVSAVKSLRLCLASSPVGLRHTMASGGQAVPTTAF</sequence>
<keyword evidence="2" id="KW-1185">Reference proteome</keyword>
<dbReference type="OrthoDB" id="4314040at2759"/>
<gene>
    <name evidence="1" type="ORF">AJ80_08417</name>
</gene>
<dbReference type="AlphaFoldDB" id="A0A2B7X7Z0"/>
<dbReference type="Proteomes" id="UP000224634">
    <property type="component" value="Unassembled WGS sequence"/>
</dbReference>
<organism evidence="1 2">
    <name type="scientific">Polytolypa hystricis (strain UAMH7299)</name>
    <dbReference type="NCBI Taxonomy" id="1447883"/>
    <lineage>
        <taxon>Eukaryota</taxon>
        <taxon>Fungi</taxon>
        <taxon>Dikarya</taxon>
        <taxon>Ascomycota</taxon>
        <taxon>Pezizomycotina</taxon>
        <taxon>Eurotiomycetes</taxon>
        <taxon>Eurotiomycetidae</taxon>
        <taxon>Onygenales</taxon>
        <taxon>Onygenales incertae sedis</taxon>
        <taxon>Polytolypa</taxon>
    </lineage>
</organism>
<dbReference type="EMBL" id="PDNA01000193">
    <property type="protein sequence ID" value="PGH04990.1"/>
    <property type="molecule type" value="Genomic_DNA"/>
</dbReference>
<proteinExistence type="predicted"/>